<dbReference type="InterPro" id="IPR004331">
    <property type="entry name" value="SPX_dom"/>
</dbReference>
<feature type="compositionally biased region" description="Low complexity" evidence="5">
    <location>
        <begin position="125"/>
        <end position="138"/>
    </location>
</feature>
<evidence type="ECO:0000256" key="6">
    <source>
        <dbReference type="SAM" id="Phobius"/>
    </source>
</evidence>
<feature type="transmembrane region" description="Helical" evidence="6">
    <location>
        <begin position="937"/>
        <end position="960"/>
    </location>
</feature>
<dbReference type="OrthoDB" id="10260443at2759"/>
<keyword evidence="2 6" id="KW-0812">Transmembrane</keyword>
<dbReference type="GO" id="GO:0005315">
    <property type="term" value="F:phosphate transmembrane transporter activity"/>
    <property type="evidence" value="ECO:0007669"/>
    <property type="project" value="TreeGrafter"/>
</dbReference>
<evidence type="ECO:0000313" key="9">
    <source>
        <dbReference type="Proteomes" id="UP000196158"/>
    </source>
</evidence>
<dbReference type="PROSITE" id="PS51382">
    <property type="entry name" value="SPX"/>
    <property type="match status" value="1"/>
</dbReference>
<dbReference type="Proteomes" id="UP000196158">
    <property type="component" value="Unassembled WGS sequence"/>
</dbReference>
<feature type="region of interest" description="Disordered" evidence="5">
    <location>
        <begin position="182"/>
        <end position="213"/>
    </location>
</feature>
<dbReference type="PANTHER" id="PTHR10283">
    <property type="entry name" value="SOLUTE CARRIER FAMILY 13 MEMBER"/>
    <property type="match status" value="1"/>
</dbReference>
<evidence type="ECO:0000313" key="8">
    <source>
        <dbReference type="EMBL" id="SMN21573.1"/>
    </source>
</evidence>
<dbReference type="PANTHER" id="PTHR10283:SF92">
    <property type="entry name" value="LOW-AFFINITY PHOSPHATE TRANSPORTER PHO91"/>
    <property type="match status" value="1"/>
</dbReference>
<feature type="transmembrane region" description="Helical" evidence="6">
    <location>
        <begin position="524"/>
        <end position="541"/>
    </location>
</feature>
<evidence type="ECO:0000256" key="1">
    <source>
        <dbReference type="ARBA" id="ARBA00004141"/>
    </source>
</evidence>
<feature type="transmembrane region" description="Helical" evidence="6">
    <location>
        <begin position="785"/>
        <end position="803"/>
    </location>
</feature>
<feature type="transmembrane region" description="Helical" evidence="6">
    <location>
        <begin position="809"/>
        <end position="828"/>
    </location>
</feature>
<feature type="compositionally biased region" description="Basic residues" evidence="5">
    <location>
        <begin position="139"/>
        <end position="155"/>
    </location>
</feature>
<feature type="region of interest" description="Disordered" evidence="5">
    <location>
        <begin position="115"/>
        <end position="165"/>
    </location>
</feature>
<gene>
    <name evidence="8" type="ORF">KASA_0K02464G</name>
</gene>
<feature type="transmembrane region" description="Helical" evidence="6">
    <location>
        <begin position="627"/>
        <end position="656"/>
    </location>
</feature>
<feature type="transmembrane region" description="Helical" evidence="6">
    <location>
        <begin position="491"/>
        <end position="517"/>
    </location>
</feature>
<dbReference type="CDD" id="cd01115">
    <property type="entry name" value="SLC13_permease"/>
    <property type="match status" value="1"/>
</dbReference>
<feature type="compositionally biased region" description="Acidic residues" evidence="5">
    <location>
        <begin position="194"/>
        <end position="210"/>
    </location>
</feature>
<dbReference type="Pfam" id="PF00939">
    <property type="entry name" value="Na_sulph_symp"/>
    <property type="match status" value="1"/>
</dbReference>
<evidence type="ECO:0000256" key="4">
    <source>
        <dbReference type="ARBA" id="ARBA00023136"/>
    </source>
</evidence>
<organism evidence="8 9">
    <name type="scientific">Maudiozyma saulgeensis</name>
    <dbReference type="NCBI Taxonomy" id="1789683"/>
    <lineage>
        <taxon>Eukaryota</taxon>
        <taxon>Fungi</taxon>
        <taxon>Dikarya</taxon>
        <taxon>Ascomycota</taxon>
        <taxon>Saccharomycotina</taxon>
        <taxon>Saccharomycetes</taxon>
        <taxon>Saccharomycetales</taxon>
        <taxon>Saccharomycetaceae</taxon>
        <taxon>Maudiozyma</taxon>
    </lineage>
</organism>
<feature type="transmembrane region" description="Helical" evidence="6">
    <location>
        <begin position="849"/>
        <end position="875"/>
    </location>
</feature>
<dbReference type="EMBL" id="FXLY01000008">
    <property type="protein sequence ID" value="SMN21573.1"/>
    <property type="molecule type" value="Genomic_DNA"/>
</dbReference>
<accession>A0A1X7R7C5</accession>
<evidence type="ECO:0000256" key="2">
    <source>
        <dbReference type="ARBA" id="ARBA00022692"/>
    </source>
</evidence>
<evidence type="ECO:0000256" key="3">
    <source>
        <dbReference type="ARBA" id="ARBA00022989"/>
    </source>
</evidence>
<dbReference type="GO" id="GO:0006797">
    <property type="term" value="P:polyphosphate metabolic process"/>
    <property type="evidence" value="ECO:0007669"/>
    <property type="project" value="TreeGrafter"/>
</dbReference>
<feature type="domain" description="SPX" evidence="7">
    <location>
        <begin position="1"/>
        <end position="329"/>
    </location>
</feature>
<sequence>MKFSHSLQFNAVPEWSSKYIAYSHLKKLIYSLQKEKLYSKGNNNLIIDTEQTPLLEDNLDPYIIRFIQQLNIELKKIDKFYISQETGVLANYNELNDDVNEFKLNLLNNRLPSLSDAVPQQSKDNNTNNLIMKNINNKNKNKNRKLNRRKRKSTGRKNSMPDLPHITRIATTTSELQGIATTGNGPFTDIDANVADEDDYDDDDDDDDESMNSGLAMSIESAPAIGINNDLDMVDDVDINSNNIIATQKSRNSLNTWGSLSQSRDHNGPNYLITPFLQHKVTLKKRLVAMFTQLSELKEFIELNQTGFSKICKKFDKSLNTKIKNDYLNTIITKSHVFKPETIANIKSLLKDTIITYANLSKETYPTIPTWTELSNNNSDLYLNVDEIDNDQDTHMSRDELIDYEAAEKELSSHLRDHVVWERNTVWKDLMNLERKSQNVKTTHVNNIRTRNNSLVGATGPQSAVIEFDSTGNYLNVETIADFSKLSIKQILFLILNATVLWKFLFITGIFLVFVCLYSPFEDILQRNCFAILIYASLLWATETLPLFVTSLLIPLLIVVFPVLKDPSSMKPLSSVQASQFILSTMWSSVIMLLLGGFTLAAALSKYNIAKVLSTYILSSAGTNPQVILITNMFVAAFVSMWVSNVAAPVLCYSIIQPLLRTLPRNCEYSKSLILGIALASNIGGMSSPISSPQNIFSFGLMSPPPSWIEWFIISIPICIISILLIWVLLLLTFKTDSKDIKILQFHPLRDPFTITQWFVSITSIGTILLWCLSNKLSDRFGDMGIISIIPIALLFGTGLLSSDDFNNFMWTIVILAMGGTTLGKAVSNCGLLSTIAHIIKESVEGQPLFLIVLLFGLGVLIMATFVSHTVAAMILVPLMGEIGANLPGDDHSRLLIMITTLLCSCAMGLPTSGLPNVTAISMIDEVGDRYLTVGNFITRGVPASLIAYFLVVTVGYGVLRLLDF</sequence>
<protein>
    <submittedName>
        <fullName evidence="8">Similar to Saccharomyces cerevisiae YNR013C PHO91 Low-affinity phosphate transporter of the vacuolar membrane</fullName>
    </submittedName>
</protein>
<dbReference type="Pfam" id="PF03105">
    <property type="entry name" value="SPX"/>
    <property type="match status" value="2"/>
</dbReference>
<evidence type="ECO:0000256" key="5">
    <source>
        <dbReference type="SAM" id="MobiDB-lite"/>
    </source>
</evidence>
<dbReference type="STRING" id="1789683.A0A1X7R7C5"/>
<keyword evidence="3 6" id="KW-1133">Transmembrane helix</keyword>
<dbReference type="GO" id="GO:0006817">
    <property type="term" value="P:phosphate ion transport"/>
    <property type="evidence" value="ECO:0007669"/>
    <property type="project" value="TreeGrafter"/>
</dbReference>
<feature type="transmembrane region" description="Helical" evidence="6">
    <location>
        <begin position="711"/>
        <end position="734"/>
    </location>
</feature>
<proteinExistence type="predicted"/>
<keyword evidence="9" id="KW-1185">Reference proteome</keyword>
<name>A0A1X7R7C5_9SACH</name>
<comment type="subcellular location">
    <subcellularLocation>
        <location evidence="1">Membrane</location>
        <topology evidence="1">Multi-pass membrane protein</topology>
    </subcellularLocation>
</comment>
<reference evidence="8 9" key="1">
    <citation type="submission" date="2017-04" db="EMBL/GenBank/DDBJ databases">
        <authorList>
            <person name="Afonso C.L."/>
            <person name="Miller P.J."/>
            <person name="Scott M.A."/>
            <person name="Spackman E."/>
            <person name="Goraichik I."/>
            <person name="Dimitrov K.M."/>
            <person name="Suarez D.L."/>
            <person name="Swayne D.E."/>
        </authorList>
    </citation>
    <scope>NUCLEOTIDE SEQUENCE [LARGE SCALE GENOMIC DNA]</scope>
</reference>
<feature type="transmembrane region" description="Helical" evidence="6">
    <location>
        <begin position="585"/>
        <end position="607"/>
    </location>
</feature>
<evidence type="ECO:0000259" key="7">
    <source>
        <dbReference type="PROSITE" id="PS51382"/>
    </source>
</evidence>
<keyword evidence="4 6" id="KW-0472">Membrane</keyword>
<dbReference type="GO" id="GO:0005886">
    <property type="term" value="C:plasma membrane"/>
    <property type="evidence" value="ECO:0007669"/>
    <property type="project" value="TreeGrafter"/>
</dbReference>
<dbReference type="AlphaFoldDB" id="A0A1X7R7C5"/>
<feature type="transmembrane region" description="Helical" evidence="6">
    <location>
        <begin position="754"/>
        <end position="773"/>
    </location>
</feature>
<feature type="transmembrane region" description="Helical" evidence="6">
    <location>
        <begin position="895"/>
        <end position="916"/>
    </location>
</feature>
<dbReference type="CDD" id="cd14478">
    <property type="entry name" value="SPX_PHO87_PHO90_like"/>
    <property type="match status" value="1"/>
</dbReference>
<dbReference type="InterPro" id="IPR001898">
    <property type="entry name" value="SLC13A/DASS"/>
</dbReference>